<dbReference type="Pfam" id="PF21056">
    <property type="entry name" value="ZSWIM1-3_RNaseH-like"/>
    <property type="match status" value="1"/>
</dbReference>
<sequence>MCFAKIRVLRFVAEGKVYVEHFKDSPDHMHSLEESDKLKRPQVIRHLVEQEALKNYRSPAIFNAVKEYAIEKMDLGASVKELKVKEVVNIKHKVRGSLDTHFIGNSERKLDICDSIFFLEQQNYQVERYMIPHKFTYGFAFVHLDQIENLEKYGWLTLIDSTHKTNRYDYRLFILYIRNSYGCWDVGAHFFVSNEDSDTIAKALIII</sequence>
<reference evidence="2 3" key="1">
    <citation type="submission" date="2018-08" db="EMBL/GenBank/DDBJ databases">
        <title>Genome and evolution of the arbuscular mycorrhizal fungus Diversispora epigaea (formerly Glomus versiforme) and its bacterial endosymbionts.</title>
        <authorList>
            <person name="Sun X."/>
            <person name="Fei Z."/>
            <person name="Harrison M."/>
        </authorList>
    </citation>
    <scope>NUCLEOTIDE SEQUENCE [LARGE SCALE GENOMIC DNA]</scope>
    <source>
        <strain evidence="2 3">IT104</strain>
    </source>
</reference>
<comment type="caution">
    <text evidence="2">The sequence shown here is derived from an EMBL/GenBank/DDBJ whole genome shotgun (WGS) entry which is preliminary data.</text>
</comment>
<dbReference type="AlphaFoldDB" id="A0A397IK89"/>
<keyword evidence="3" id="KW-1185">Reference proteome</keyword>
<dbReference type="Proteomes" id="UP000266861">
    <property type="component" value="Unassembled WGS sequence"/>
</dbReference>
<name>A0A397IK89_9GLOM</name>
<protein>
    <recommendedName>
        <fullName evidence="1">ZSWIM1/3 RNaseH-like domain-containing protein</fullName>
    </recommendedName>
</protein>
<proteinExistence type="predicted"/>
<dbReference type="OrthoDB" id="2434100at2759"/>
<dbReference type="EMBL" id="PQFF01000201">
    <property type="protein sequence ID" value="RHZ75272.1"/>
    <property type="molecule type" value="Genomic_DNA"/>
</dbReference>
<gene>
    <name evidence="2" type="ORF">Glove_216g134</name>
</gene>
<feature type="domain" description="ZSWIM1/3 RNaseH-like" evidence="1">
    <location>
        <begin position="138"/>
        <end position="204"/>
    </location>
</feature>
<evidence type="ECO:0000259" key="1">
    <source>
        <dbReference type="Pfam" id="PF21056"/>
    </source>
</evidence>
<evidence type="ECO:0000313" key="3">
    <source>
        <dbReference type="Proteomes" id="UP000266861"/>
    </source>
</evidence>
<organism evidence="2 3">
    <name type="scientific">Diversispora epigaea</name>
    <dbReference type="NCBI Taxonomy" id="1348612"/>
    <lineage>
        <taxon>Eukaryota</taxon>
        <taxon>Fungi</taxon>
        <taxon>Fungi incertae sedis</taxon>
        <taxon>Mucoromycota</taxon>
        <taxon>Glomeromycotina</taxon>
        <taxon>Glomeromycetes</taxon>
        <taxon>Diversisporales</taxon>
        <taxon>Diversisporaceae</taxon>
        <taxon>Diversispora</taxon>
    </lineage>
</organism>
<evidence type="ECO:0000313" key="2">
    <source>
        <dbReference type="EMBL" id="RHZ75272.1"/>
    </source>
</evidence>
<dbReference type="InterPro" id="IPR048324">
    <property type="entry name" value="ZSWIM1-3_RNaseH-like"/>
</dbReference>
<accession>A0A397IK89</accession>